<dbReference type="PROSITE" id="PS00889">
    <property type="entry name" value="CNMP_BINDING_2"/>
    <property type="match status" value="1"/>
</dbReference>
<keyword evidence="11" id="KW-0735">Signal-anchor</keyword>
<evidence type="ECO:0000256" key="10">
    <source>
        <dbReference type="ARBA" id="ARBA00022958"/>
    </source>
</evidence>
<dbReference type="PANTHER" id="PTHR45638">
    <property type="entry name" value="CYCLIC NUCLEOTIDE-GATED CATION CHANNEL SUBUNIT A"/>
    <property type="match status" value="1"/>
</dbReference>
<dbReference type="GO" id="GO:0006814">
    <property type="term" value="P:sodium ion transport"/>
    <property type="evidence" value="ECO:0007669"/>
    <property type="project" value="UniProtKB-KW"/>
</dbReference>
<evidence type="ECO:0000256" key="22">
    <source>
        <dbReference type="ARBA" id="ARBA00038795"/>
    </source>
</evidence>
<dbReference type="Pfam" id="PF00520">
    <property type="entry name" value="Ion_trans"/>
    <property type="match status" value="1"/>
</dbReference>
<dbReference type="GO" id="GO:0017071">
    <property type="term" value="C:intracellular cyclic nucleotide activated cation channel complex"/>
    <property type="evidence" value="ECO:0007669"/>
    <property type="project" value="TreeGrafter"/>
</dbReference>
<dbReference type="PROSITE" id="PS00888">
    <property type="entry name" value="CNMP_BINDING_1"/>
    <property type="match status" value="1"/>
</dbReference>
<dbReference type="Gene3D" id="2.60.40.1660">
    <property type="entry name" value="Na, k-atpase alpha subunit"/>
    <property type="match status" value="1"/>
</dbReference>
<dbReference type="InterPro" id="IPR018490">
    <property type="entry name" value="cNMP-bd_dom_sf"/>
</dbReference>
<keyword evidence="15 23" id="KW-0472">Membrane</keyword>
<keyword evidence="16" id="KW-1015">Disulfide bond</keyword>
<protein>
    <recommendedName>
        <fullName evidence="24">Cyclic nucleotide-binding domain-containing protein</fullName>
    </recommendedName>
</protein>
<dbReference type="GO" id="GO:0044877">
    <property type="term" value="F:protein-containing complex binding"/>
    <property type="evidence" value="ECO:0007669"/>
    <property type="project" value="TreeGrafter"/>
</dbReference>
<feature type="transmembrane region" description="Helical" evidence="23">
    <location>
        <begin position="35"/>
        <end position="60"/>
    </location>
</feature>
<evidence type="ECO:0000256" key="21">
    <source>
        <dbReference type="ARBA" id="ARBA00025540"/>
    </source>
</evidence>
<dbReference type="Pfam" id="PF16526">
    <property type="entry name" value="CLZ"/>
    <property type="match status" value="1"/>
</dbReference>
<dbReference type="InterPro" id="IPR032406">
    <property type="entry name" value="CLZ_dom"/>
</dbReference>
<reference evidence="25 26" key="1">
    <citation type="submission" date="2021-06" db="EMBL/GenBank/DDBJ databases">
        <title>Chromosome-level genome assembly of the red-tail catfish (Hemibagrus wyckioides).</title>
        <authorList>
            <person name="Shao F."/>
        </authorList>
    </citation>
    <scope>NUCLEOTIDE SEQUENCE [LARGE SCALE GENOMIC DNA]</scope>
    <source>
        <strain evidence="25">EC202008001</strain>
        <tissue evidence="25">Blood</tissue>
    </source>
</reference>
<keyword evidence="8" id="KW-0740">Sodium/potassium transport</keyword>
<dbReference type="SMART" id="SM00100">
    <property type="entry name" value="cNMP"/>
    <property type="match status" value="1"/>
</dbReference>
<dbReference type="InterPro" id="IPR018488">
    <property type="entry name" value="cNMP-bd_CS"/>
</dbReference>
<gene>
    <name evidence="25" type="ORF">KOW79_020519</name>
</gene>
<dbReference type="GO" id="GO:0005222">
    <property type="term" value="F:intracellularly cAMP-activated cation channel activity"/>
    <property type="evidence" value="ECO:0007669"/>
    <property type="project" value="TreeGrafter"/>
</dbReference>
<dbReference type="SUPFAM" id="SSF51206">
    <property type="entry name" value="cAMP-binding domain-like"/>
    <property type="match status" value="1"/>
</dbReference>
<evidence type="ECO:0000259" key="24">
    <source>
        <dbReference type="PROSITE" id="PS50042"/>
    </source>
</evidence>
<evidence type="ECO:0000256" key="5">
    <source>
        <dbReference type="ARBA" id="ARBA00022475"/>
    </source>
</evidence>
<dbReference type="Gene3D" id="1.10.287.630">
    <property type="entry name" value="Helix hairpin bin"/>
    <property type="match status" value="1"/>
</dbReference>
<keyword evidence="4" id="KW-0813">Transport</keyword>
<dbReference type="FunFam" id="2.60.120.10:FF:000002">
    <property type="entry name" value="Cyclic nucleotide gated channel alpha 1a"/>
    <property type="match status" value="1"/>
</dbReference>
<keyword evidence="6" id="KW-0633">Potassium transport</keyword>
<evidence type="ECO:0000256" key="9">
    <source>
        <dbReference type="ARBA" id="ARBA00022692"/>
    </source>
</evidence>
<feature type="transmembrane region" description="Helical" evidence="23">
    <location>
        <begin position="325"/>
        <end position="350"/>
    </location>
</feature>
<dbReference type="GO" id="GO:0005890">
    <property type="term" value="C:sodium:potassium-exchanging ATPase complex"/>
    <property type="evidence" value="ECO:0007669"/>
    <property type="project" value="InterPro"/>
</dbReference>
<dbReference type="PANTHER" id="PTHR45638:SF6">
    <property type="entry name" value="CYCLIC NUCLEOTIDE-GATED CATION CHANNEL ALPHA-3"/>
    <property type="match status" value="1"/>
</dbReference>
<dbReference type="NCBIfam" id="TIGR01107">
    <property type="entry name" value="Na_K_ATPase_bet"/>
    <property type="match status" value="1"/>
</dbReference>
<keyword evidence="9 23" id="KW-0812">Transmembrane</keyword>
<dbReference type="Pfam" id="PF00287">
    <property type="entry name" value="Na_K-ATPase"/>
    <property type="match status" value="1"/>
</dbReference>
<evidence type="ECO:0000256" key="4">
    <source>
        <dbReference type="ARBA" id="ARBA00022448"/>
    </source>
</evidence>
<dbReference type="OrthoDB" id="5912413at2759"/>
<dbReference type="AlphaFoldDB" id="A0A9D3N3G4"/>
<keyword evidence="17" id="KW-0325">Glycoprotein</keyword>
<accession>A0A9D3N3G4</accession>
<keyword evidence="20" id="KW-0407">Ion channel</keyword>
<dbReference type="GO" id="GO:0005223">
    <property type="term" value="F:intracellularly cGMP-activated cation channel activity"/>
    <property type="evidence" value="ECO:0007669"/>
    <property type="project" value="TreeGrafter"/>
</dbReference>
<evidence type="ECO:0000256" key="15">
    <source>
        <dbReference type="ARBA" id="ARBA00023136"/>
    </source>
</evidence>
<dbReference type="Proteomes" id="UP000824219">
    <property type="component" value="Linkage Group LG26"/>
</dbReference>
<evidence type="ECO:0000256" key="8">
    <source>
        <dbReference type="ARBA" id="ARBA00022607"/>
    </source>
</evidence>
<evidence type="ECO:0000256" key="23">
    <source>
        <dbReference type="SAM" id="Phobius"/>
    </source>
</evidence>
<comment type="similarity">
    <text evidence="3">Belongs to the X(+)/potassium ATPases subunit beta family.</text>
</comment>
<evidence type="ECO:0000256" key="6">
    <source>
        <dbReference type="ARBA" id="ARBA00022538"/>
    </source>
</evidence>
<evidence type="ECO:0000256" key="14">
    <source>
        <dbReference type="ARBA" id="ARBA00023065"/>
    </source>
</evidence>
<evidence type="ECO:0000256" key="3">
    <source>
        <dbReference type="ARBA" id="ARBA00005876"/>
    </source>
</evidence>
<comment type="function">
    <text evidence="21">This is the non-catalytic component of the active enzyme, which catalyzes the hydrolysis of ATP coupled with the exchange of Na(+) and K(+) ions across the plasma membrane. The beta subunit regulates, through assembly of alpha/beta heterodimers, the number of sodium pumps transported to the plasma membrane.</text>
</comment>
<evidence type="ECO:0000256" key="7">
    <source>
        <dbReference type="ARBA" id="ARBA00022606"/>
    </source>
</evidence>
<comment type="subunit">
    <text evidence="22">The sodium/potassium-transporting ATPase is composed of a catalytic alpha subunit, an auxiliary non-catalytic beta subunit and an additional regulatory subunit.</text>
</comment>
<evidence type="ECO:0000256" key="1">
    <source>
        <dbReference type="ARBA" id="ARBA00004141"/>
    </source>
</evidence>
<dbReference type="EMBL" id="JAHKSW010000026">
    <property type="protein sequence ID" value="KAG7315653.1"/>
    <property type="molecule type" value="Genomic_DNA"/>
</dbReference>
<dbReference type="CDD" id="cd00038">
    <property type="entry name" value="CAP_ED"/>
    <property type="match status" value="1"/>
</dbReference>
<feature type="domain" description="Cyclic nucleotide-binding" evidence="24">
    <location>
        <begin position="429"/>
        <end position="535"/>
    </location>
</feature>
<dbReference type="Gene3D" id="2.60.120.10">
    <property type="entry name" value="Jelly Rolls"/>
    <property type="match status" value="1"/>
</dbReference>
<comment type="subcellular location">
    <subcellularLocation>
        <location evidence="2">Cell membrane</location>
        <topology evidence="2">Single-pass type II membrane protein</topology>
    </subcellularLocation>
    <subcellularLocation>
        <location evidence="1">Membrane</location>
        <topology evidence="1">Multi-pass membrane protein</topology>
    </subcellularLocation>
</comment>
<keyword evidence="19" id="KW-1071">Ligand-gated ion channel</keyword>
<evidence type="ECO:0000256" key="19">
    <source>
        <dbReference type="ARBA" id="ARBA00023286"/>
    </source>
</evidence>
<dbReference type="FunFam" id="1.10.287.630:FF:000001">
    <property type="entry name" value="Cyclic nucleotide-gated channel alpha 3"/>
    <property type="match status" value="1"/>
</dbReference>
<evidence type="ECO:0000313" key="25">
    <source>
        <dbReference type="EMBL" id="KAG7315653.1"/>
    </source>
</evidence>
<keyword evidence="26" id="KW-1185">Reference proteome</keyword>
<evidence type="ECO:0000256" key="2">
    <source>
        <dbReference type="ARBA" id="ARBA00004401"/>
    </source>
</evidence>
<name>A0A9D3N3G4_9TELE</name>
<comment type="caution">
    <text evidence="25">The sequence shown here is derived from an EMBL/GenBank/DDBJ whole genome shotgun (WGS) entry which is preliminary data.</text>
</comment>
<evidence type="ECO:0000256" key="16">
    <source>
        <dbReference type="ARBA" id="ARBA00023157"/>
    </source>
</evidence>
<dbReference type="GO" id="GO:0030553">
    <property type="term" value="F:cGMP binding"/>
    <property type="evidence" value="ECO:0007669"/>
    <property type="project" value="TreeGrafter"/>
</dbReference>
<evidence type="ECO:0000256" key="11">
    <source>
        <dbReference type="ARBA" id="ARBA00022968"/>
    </source>
</evidence>
<dbReference type="SUPFAM" id="SSF81324">
    <property type="entry name" value="Voltage-gated potassium channels"/>
    <property type="match status" value="1"/>
</dbReference>
<dbReference type="InterPro" id="IPR000402">
    <property type="entry name" value="Na/K_ATPase_sub_beta"/>
</dbReference>
<dbReference type="InterPro" id="IPR014710">
    <property type="entry name" value="RmlC-like_jellyroll"/>
</dbReference>
<dbReference type="PROSITE" id="PS50042">
    <property type="entry name" value="CNMP_BINDING_3"/>
    <property type="match status" value="1"/>
</dbReference>
<evidence type="ECO:0000256" key="18">
    <source>
        <dbReference type="ARBA" id="ARBA00023201"/>
    </source>
</evidence>
<keyword evidence="5" id="KW-1003">Cell membrane</keyword>
<dbReference type="FunFam" id="1.20.5.170:FF:000062">
    <property type="entry name" value="Sodium/potassium-transporting ATPase subunit beta"/>
    <property type="match status" value="1"/>
</dbReference>
<dbReference type="InterPro" id="IPR000595">
    <property type="entry name" value="cNMP-bd_dom"/>
</dbReference>
<keyword evidence="18" id="KW-0739">Sodium transport</keyword>
<dbReference type="Pfam" id="PF00027">
    <property type="entry name" value="cNMP_binding"/>
    <property type="match status" value="1"/>
</dbReference>
<organism evidence="25 26">
    <name type="scientific">Hemibagrus wyckioides</name>
    <dbReference type="NCBI Taxonomy" id="337641"/>
    <lineage>
        <taxon>Eukaryota</taxon>
        <taxon>Metazoa</taxon>
        <taxon>Chordata</taxon>
        <taxon>Craniata</taxon>
        <taxon>Vertebrata</taxon>
        <taxon>Euteleostomi</taxon>
        <taxon>Actinopterygii</taxon>
        <taxon>Neopterygii</taxon>
        <taxon>Teleostei</taxon>
        <taxon>Ostariophysi</taxon>
        <taxon>Siluriformes</taxon>
        <taxon>Bagridae</taxon>
        <taxon>Hemibagrus</taxon>
    </lineage>
</organism>
<proteinExistence type="inferred from homology"/>
<sequence length="630" mass="71559">MPAQNKDDGGWKKFLWNSDTREFLGRTGGSWAKILLFYVIFYGCLAGIFIGTIQALLLTLSNYKPTWQDRITPPGLSHCPRSDKAEIMFTVNDPTTFMSSVKSMKDFLKAYSDEIQRDQLKFEDCGDQPDGYKNRGDLESEIGIRKACRFAKRNLGPCSGDEDQNFGFSEGKPCLIVKLNRIVNFRPKPLQSNESIPEEVKSKVQPNLIPIHCTSKKKEDEYLLGQVEYYGIGGGFPLQYYPYYGKLLHPHYLQPLVAIKFSNMTINQEIRVECKVYGENILYSDKDRYQGRFEIKIKYTYCLYWSTLTLTTIGETPAPVTDIEYLFVVADFLIGVLIFATIVGNVGAMISNMNALRAQFQAKIDSIKQYMQFRKVNKDLEVRVVKWFDYLWRADKIGNEKEVLKYLPDKLKAEIAISVHLETLSKVRIFQDCEAGLLIELVLKLQLQVFGPGDYVCKKGDIGREMYIIKEGNLAVVADDGITQFVVLSDGAYFGEISILGIKGSKAGNRRTANIRSVGYSDLFTLSKDDLMEALIEYPEAKTVLEEKGKAILMKDGLIDETVANQSDPKDLENMVTVMETNLGLMQTKLTHISAQWAASQGRIRQNIINMEARVKAFTLHEQTEKFRNL</sequence>
<evidence type="ECO:0000256" key="20">
    <source>
        <dbReference type="ARBA" id="ARBA00023303"/>
    </source>
</evidence>
<dbReference type="InterPro" id="IPR005821">
    <property type="entry name" value="Ion_trans_dom"/>
</dbReference>
<evidence type="ECO:0000256" key="17">
    <source>
        <dbReference type="ARBA" id="ARBA00023180"/>
    </source>
</evidence>
<keyword evidence="7" id="KW-0716">Sensory transduction</keyword>
<evidence type="ECO:0000313" key="26">
    <source>
        <dbReference type="Proteomes" id="UP000824219"/>
    </source>
</evidence>
<dbReference type="PROSITE" id="PS00390">
    <property type="entry name" value="ATPASE_NA_K_BETA_1"/>
    <property type="match status" value="1"/>
</dbReference>
<keyword evidence="13" id="KW-0915">Sodium</keyword>
<keyword evidence="14" id="KW-0406">Ion transport</keyword>
<evidence type="ECO:0000256" key="12">
    <source>
        <dbReference type="ARBA" id="ARBA00022989"/>
    </source>
</evidence>
<dbReference type="Gene3D" id="1.20.5.300">
    <property type="match status" value="1"/>
</dbReference>
<dbReference type="PROSITE" id="PS00391">
    <property type="entry name" value="ATPASE_NA_K_BETA_2"/>
    <property type="match status" value="1"/>
</dbReference>
<keyword evidence="12 23" id="KW-1133">Transmembrane helix</keyword>
<keyword evidence="10" id="KW-0630">Potassium</keyword>
<evidence type="ECO:0000256" key="13">
    <source>
        <dbReference type="ARBA" id="ARBA00023053"/>
    </source>
</evidence>
<dbReference type="InterPro" id="IPR038702">
    <property type="entry name" value="Na/K_ATPase_sub_beta_sf"/>
</dbReference>
<dbReference type="GO" id="GO:0006813">
    <property type="term" value="P:potassium ion transport"/>
    <property type="evidence" value="ECO:0007669"/>
    <property type="project" value="UniProtKB-KW"/>
</dbReference>
<dbReference type="InterPro" id="IPR050866">
    <property type="entry name" value="CNG_cation_channel"/>
</dbReference>